<proteinExistence type="predicted"/>
<evidence type="ECO:0000256" key="3">
    <source>
        <dbReference type="ARBA" id="ARBA00023157"/>
    </source>
</evidence>
<dbReference type="InterPro" id="IPR016153">
    <property type="entry name" value="Heat_shock_Hsp33_N"/>
</dbReference>
<keyword evidence="3" id="KW-1015">Disulfide bond</keyword>
<evidence type="ECO:0000256" key="5">
    <source>
        <dbReference type="ARBA" id="ARBA00023284"/>
    </source>
</evidence>
<keyword evidence="4" id="KW-0143">Chaperone</keyword>
<dbReference type="GO" id="GO:0042026">
    <property type="term" value="P:protein refolding"/>
    <property type="evidence" value="ECO:0007669"/>
    <property type="project" value="TreeGrafter"/>
</dbReference>
<evidence type="ECO:0000256" key="1">
    <source>
        <dbReference type="ARBA" id="ARBA00022490"/>
    </source>
</evidence>
<evidence type="ECO:0000256" key="4">
    <source>
        <dbReference type="ARBA" id="ARBA00023186"/>
    </source>
</evidence>
<evidence type="ECO:0000256" key="2">
    <source>
        <dbReference type="ARBA" id="ARBA00022833"/>
    </source>
</evidence>
<gene>
    <name evidence="6" type="ORF">SAMN02745152_01693</name>
</gene>
<keyword evidence="1" id="KW-0963">Cytoplasm</keyword>
<dbReference type="EMBL" id="FUXC01000010">
    <property type="protein sequence ID" value="SJZ94283.1"/>
    <property type="molecule type" value="Genomic_DNA"/>
</dbReference>
<keyword evidence="5" id="KW-0676">Redox-active center</keyword>
<dbReference type="STRING" id="225004.SAMN02745152_01693"/>
<dbReference type="GO" id="GO:0005737">
    <property type="term" value="C:cytoplasm"/>
    <property type="evidence" value="ECO:0007669"/>
    <property type="project" value="InterPro"/>
</dbReference>
<dbReference type="SUPFAM" id="SSF118352">
    <property type="entry name" value="HSP33 redox switch-like"/>
    <property type="match status" value="1"/>
</dbReference>
<dbReference type="Pfam" id="PF01430">
    <property type="entry name" value="HSP33"/>
    <property type="match status" value="1"/>
</dbReference>
<sequence length="336" mass="37621">MRKKFVLDIIHLMIREEIKDEELLKHLQSIHKDEMTIFVMADGRVRGAFLNGTRLVNQMRANQHLGILETLVLGQAELCAALMIPTMKGRERVSLHYESNGPAVGFGVEADSSGYVRGHLLQNPIPVEKPLENWDLAPFFGEGTLTVRRMGEGMKAPQVGMTEILYKNIAKDLTHYFAQSEQIHTAFNTSIQFDRQGRVIGAGGMFLQALPKAGGKSSVKTEQVENDIDSKDDEDEELLMRVENAFSAMPSIGKWFSDGGDMEDVIYGLFREFKPTAVLNREIIFDCPCSAEYYARQIKALPKKELADILANDPDPLEIVCHNCGSAYKIPKSMLV</sequence>
<evidence type="ECO:0000313" key="6">
    <source>
        <dbReference type="EMBL" id="SJZ94283.1"/>
    </source>
</evidence>
<dbReference type="GO" id="GO:0044183">
    <property type="term" value="F:protein folding chaperone"/>
    <property type="evidence" value="ECO:0007669"/>
    <property type="project" value="TreeGrafter"/>
</dbReference>
<dbReference type="InterPro" id="IPR000397">
    <property type="entry name" value="Heat_shock_Hsp33"/>
</dbReference>
<evidence type="ECO:0000313" key="7">
    <source>
        <dbReference type="Proteomes" id="UP000190395"/>
    </source>
</evidence>
<organism evidence="6 7">
    <name type="scientific">Treponema berlinense</name>
    <dbReference type="NCBI Taxonomy" id="225004"/>
    <lineage>
        <taxon>Bacteria</taxon>
        <taxon>Pseudomonadati</taxon>
        <taxon>Spirochaetota</taxon>
        <taxon>Spirochaetia</taxon>
        <taxon>Spirochaetales</taxon>
        <taxon>Treponemataceae</taxon>
        <taxon>Treponema</taxon>
    </lineage>
</organism>
<keyword evidence="2" id="KW-0862">Zinc</keyword>
<dbReference type="InterPro" id="IPR016154">
    <property type="entry name" value="Heat_shock_Hsp33_C"/>
</dbReference>
<name>A0A1T4PRV4_9SPIR</name>
<dbReference type="Gene3D" id="3.90.1280.10">
    <property type="entry name" value="HSP33 redox switch-like"/>
    <property type="match status" value="1"/>
</dbReference>
<dbReference type="PANTHER" id="PTHR30111:SF1">
    <property type="entry name" value="33 KDA CHAPERONIN"/>
    <property type="match status" value="1"/>
</dbReference>
<dbReference type="PANTHER" id="PTHR30111">
    <property type="entry name" value="33 KDA CHAPERONIN"/>
    <property type="match status" value="1"/>
</dbReference>
<keyword evidence="7" id="KW-1185">Reference proteome</keyword>
<dbReference type="Gene3D" id="3.55.30.10">
    <property type="entry name" value="Hsp33 domain"/>
    <property type="match status" value="1"/>
</dbReference>
<dbReference type="GO" id="GO:0051082">
    <property type="term" value="F:unfolded protein binding"/>
    <property type="evidence" value="ECO:0007669"/>
    <property type="project" value="InterPro"/>
</dbReference>
<protein>
    <submittedName>
        <fullName evidence="6">Molecular chaperone Hsp33</fullName>
    </submittedName>
</protein>
<reference evidence="6 7" key="1">
    <citation type="submission" date="2017-02" db="EMBL/GenBank/DDBJ databases">
        <authorList>
            <person name="Peterson S.W."/>
        </authorList>
    </citation>
    <scope>NUCLEOTIDE SEQUENCE [LARGE SCALE GENOMIC DNA]</scope>
    <source>
        <strain evidence="6 7">ATCC BAA-909</strain>
    </source>
</reference>
<dbReference type="PIRSF" id="PIRSF005261">
    <property type="entry name" value="Heat_shock_Hsp33"/>
    <property type="match status" value="1"/>
</dbReference>
<accession>A0A1T4PRV4</accession>
<dbReference type="Proteomes" id="UP000190395">
    <property type="component" value="Unassembled WGS sequence"/>
</dbReference>
<dbReference type="AlphaFoldDB" id="A0A1T4PRV4"/>
<dbReference type="SUPFAM" id="SSF64397">
    <property type="entry name" value="Hsp33 domain"/>
    <property type="match status" value="1"/>
</dbReference>